<organism evidence="2 3">
    <name type="scientific">Aurantiacibacter luteus</name>
    <dbReference type="NCBI Taxonomy" id="1581420"/>
    <lineage>
        <taxon>Bacteria</taxon>
        <taxon>Pseudomonadati</taxon>
        <taxon>Pseudomonadota</taxon>
        <taxon>Alphaproteobacteria</taxon>
        <taxon>Sphingomonadales</taxon>
        <taxon>Erythrobacteraceae</taxon>
        <taxon>Aurantiacibacter</taxon>
    </lineage>
</organism>
<reference evidence="2 3" key="1">
    <citation type="submission" date="2015-04" db="EMBL/GenBank/DDBJ databases">
        <title>The draft genome sequence of Erythrobacter luteus KA37.</title>
        <authorList>
            <person name="Zhuang L."/>
            <person name="Liu Y."/>
            <person name="Shao Z."/>
        </authorList>
    </citation>
    <scope>NUCLEOTIDE SEQUENCE [LARGE SCALE GENOMIC DNA]</scope>
    <source>
        <strain evidence="2 3">KA37</strain>
    </source>
</reference>
<feature type="transmembrane region" description="Helical" evidence="1">
    <location>
        <begin position="40"/>
        <end position="62"/>
    </location>
</feature>
<evidence type="ECO:0000313" key="3">
    <source>
        <dbReference type="Proteomes" id="UP000053464"/>
    </source>
</evidence>
<evidence type="ECO:0000313" key="2">
    <source>
        <dbReference type="EMBL" id="KLE34001.1"/>
    </source>
</evidence>
<dbReference type="Proteomes" id="UP000053464">
    <property type="component" value="Unassembled WGS sequence"/>
</dbReference>
<dbReference type="RefSeq" id="WP_047003649.1">
    <property type="nucleotide sequence ID" value="NZ_LBHB01000002.1"/>
</dbReference>
<dbReference type="EMBL" id="LBHB01000002">
    <property type="protein sequence ID" value="KLE34001.1"/>
    <property type="molecule type" value="Genomic_DNA"/>
</dbReference>
<sequence length="308" mass="33338">MSKFSLLPRRWRVKADAARHAEAIAGVLDTAPIRPAQDGVVLFSMIGTAVLLPYLVAVKSLWRELGRGRVAILDDGTLTAQDRAILAHHCGDPEIFAIAGVDTAGFPKGGCWERFLTILDHRGGEYWIQLDSDTVTLGPVPELAQALATNRSFTLLGGPEGESLPLDLKSFAAAAYPDGPQDGHIQTQVESRLGQLDRPGWRYVRGCAGFAGFAAGGPGRNLAAAFLHEMSGFVGAEQMATWGTEQIASNFHVANEPGAVLLPYDRYMNYWNEDWAGGTAFVHFVGTHRYDNGAYERASLAAIERLKS</sequence>
<accession>A0A0G9MTG3</accession>
<gene>
    <name evidence="2" type="ORF">AAW00_06750</name>
</gene>
<dbReference type="AlphaFoldDB" id="A0A0G9MTG3"/>
<keyword evidence="3" id="KW-1185">Reference proteome</keyword>
<dbReference type="PATRIC" id="fig|1581420.6.peg.1372"/>
<evidence type="ECO:0000256" key="1">
    <source>
        <dbReference type="SAM" id="Phobius"/>
    </source>
</evidence>
<name>A0A0G9MTG3_9SPHN</name>
<dbReference type="OrthoDB" id="8561892at2"/>
<keyword evidence="1" id="KW-0812">Transmembrane</keyword>
<proteinExistence type="predicted"/>
<dbReference type="STRING" id="1581420.AAW00_06750"/>
<keyword evidence="1" id="KW-0472">Membrane</keyword>
<protein>
    <submittedName>
        <fullName evidence="2">Uncharacterized protein</fullName>
    </submittedName>
</protein>
<comment type="caution">
    <text evidence="2">The sequence shown here is derived from an EMBL/GenBank/DDBJ whole genome shotgun (WGS) entry which is preliminary data.</text>
</comment>
<keyword evidence="1" id="KW-1133">Transmembrane helix</keyword>